<name>A0ABY3MTX0_9GAMM</name>
<comment type="caution">
    <text evidence="2">The sequence shown here is derived from an EMBL/GenBank/DDBJ whole genome shotgun (WGS) entry which is preliminary data.</text>
</comment>
<feature type="chain" id="PRO_5046249732" evidence="1">
    <location>
        <begin position="22"/>
        <end position="834"/>
    </location>
</feature>
<gene>
    <name evidence="2" type="ORF">CWS31_014380</name>
</gene>
<accession>A0ABY3MTX0</accession>
<reference evidence="2 3" key="1">
    <citation type="submission" date="2019-08" db="EMBL/GenBank/DDBJ databases">
        <title>Microbe sample from Colwellia echini.</title>
        <authorList>
            <person name="Christiansen L."/>
            <person name="Pathiraja D."/>
            <person name="Schultz-Johansen M."/>
            <person name="Choi I.-G."/>
            <person name="Stougaard P."/>
        </authorList>
    </citation>
    <scope>NUCLEOTIDE SEQUENCE [LARGE SCALE GENOMIC DNA]</scope>
    <source>
        <strain evidence="2 3">A3</strain>
    </source>
</reference>
<keyword evidence="1" id="KW-0732">Signal</keyword>
<sequence length="834" mass="91236">MPFKKLALPLLSLLLISCGGGGGSDSPKEPPQPTAPPPVVTLSVDSASIDESSTIVITHSAKDYQDTTITSELNCDVGTLDGNNYTAPSVSTETTATCTATATDNGNRSTTETLSLTINALTPALALANGVTSATTAKLTTIDVSFADVSEGLIDATLNGEAIKLGVTSDRQLVYFPSFYASGTQTLIIELEGEAVTYQYNATPSIDIISDTSAYVTNYIIQVRSEVDEKIAIAQSKGISSTEIEKLNDIKNSFDVSLISELTRDEVDLLAYLIYQNISKLYADENTVNSNAYYGKSNYSLMSAKNSLSSCESTAALIVASGGTAYLTTSATLALAATGAGIPVASATILGAAVSWNVLIHSVDRMGELCFEWAETDLDNINSFEKQNLTARNTSIKLSTPIKTTKVENGTVDFFHNEERTFVATRKYQILTGAENHVTSIINAVNKVRGPIIELVNLIGENNTPAFLLSYIENPVDINDYLYEQIDPSFLTMSSISSADVDGYMIVDGNSFDLNFDIQDLDIGHVPFQFSLTDSSINGTTVIDAEVTLNPPIAYSETFVAVIGEDMTARLQADFETGFEIKTPPQFGTLDLSPSFNYPGGGLFTYTSDETITEDTTDTFTFVATNGSSKNNGESNIATVTLQFDKCTTSIHSDHKALTCKSPDYDIYERLYIRDDQPERYLELDIEKRFKVRSASGAYINDKAIYRLNKSKELIYIATQQQSHLIYKNFSWENINDQSISSKIIYHSNESSFRVYDFEIICVYKSLAQDSLPNRFLSEYTYDSITRGVIAYRFDNGNLNGEDCPNRTNIHVLNENPIPIEDSVLYGQWKKDNP</sequence>
<dbReference type="Proteomes" id="UP000815846">
    <property type="component" value="Unassembled WGS sequence"/>
</dbReference>
<proteinExistence type="predicted"/>
<dbReference type="PROSITE" id="PS51257">
    <property type="entry name" value="PROKAR_LIPOPROTEIN"/>
    <property type="match status" value="1"/>
</dbReference>
<keyword evidence="3" id="KW-1185">Reference proteome</keyword>
<organism evidence="2 3">
    <name type="scientific">Colwellia echini</name>
    <dbReference type="NCBI Taxonomy" id="1982103"/>
    <lineage>
        <taxon>Bacteria</taxon>
        <taxon>Pseudomonadati</taxon>
        <taxon>Pseudomonadota</taxon>
        <taxon>Gammaproteobacteria</taxon>
        <taxon>Alteromonadales</taxon>
        <taxon>Colwelliaceae</taxon>
        <taxon>Colwellia</taxon>
    </lineage>
</organism>
<dbReference type="EMBL" id="PJAI02000020">
    <property type="protein sequence ID" value="TYK64638.1"/>
    <property type="molecule type" value="Genomic_DNA"/>
</dbReference>
<protein>
    <submittedName>
        <fullName evidence="2">Uncharacterized protein</fullName>
    </submittedName>
</protein>
<evidence type="ECO:0000256" key="1">
    <source>
        <dbReference type="SAM" id="SignalP"/>
    </source>
</evidence>
<feature type="signal peptide" evidence="1">
    <location>
        <begin position="1"/>
        <end position="21"/>
    </location>
</feature>
<evidence type="ECO:0000313" key="2">
    <source>
        <dbReference type="EMBL" id="TYK64638.1"/>
    </source>
</evidence>
<evidence type="ECO:0000313" key="3">
    <source>
        <dbReference type="Proteomes" id="UP000815846"/>
    </source>
</evidence>
<dbReference type="RefSeq" id="WP_101344513.1">
    <property type="nucleotide sequence ID" value="NZ_PJAI02000020.1"/>
</dbReference>